<accession>A0A8H7EE27</accession>
<keyword evidence="4" id="KW-0285">Flavoprotein</keyword>
<feature type="chain" id="PRO_5034213438" evidence="8">
    <location>
        <begin position="20"/>
        <end position="818"/>
    </location>
</feature>
<comment type="cofactor">
    <cofactor evidence="1">
        <name>FAD</name>
        <dbReference type="ChEBI" id="CHEBI:57692"/>
    </cofactor>
</comment>
<dbReference type="GeneID" id="62204069"/>
<dbReference type="Pfam" id="PF01494">
    <property type="entry name" value="FAD_binding_3"/>
    <property type="match status" value="1"/>
</dbReference>
<dbReference type="SUPFAM" id="SSF51905">
    <property type="entry name" value="FAD/NAD(P)-binding domain"/>
    <property type="match status" value="1"/>
</dbReference>
<dbReference type="InterPro" id="IPR036188">
    <property type="entry name" value="FAD/NAD-bd_sf"/>
</dbReference>
<comment type="similarity">
    <text evidence="3">Belongs to the paxM FAD-dependent monooxygenase family.</text>
</comment>
<keyword evidence="6" id="KW-0560">Oxidoreductase</keyword>
<sequence length="818" mass="90455">MRFCGISAIALALTSVASSAAVIPRDDLLTDLQNQAMEALKQAEANSTLAKRSCSLSNAHVRRDWNLLSKKERKSYIKAVKCMISSPSKTPAGLVSGAKTRYDDFVAQHINQTTSIHGTGNFLSWHRYFVYGYEKALRDECGYTGYQPYWNWFSYQNDLSKSPLFDGSETSMGGDGAFLKHNGSVSGGGLIPLPSGNGGGCIKSGPFKNLQLNLGPVLPAMEGYAAVTDPFEWNPRCARRDFIPTTDDYTFTNLFNMTLGEAAQSVYTFQNELQGRFSDGFLGTHTAGHVKVGGDAADFFSSTNDPVFFLHHAMLDRVWWMWQALHLNQAKTVAGTITILNNPPSRNTTLQDVISTNFLNMPDRPIGDLLGSLDGEPFCYIYFPLIGPITTSHRDTTIDSMTTSQSISSSSSHNNQAKQMLQPIPIIGAGIAGLTLSRSLLHRGIPTIIYEKSSSSPRFNYAITLHSTVYQPLLEALNLDDVSFKKRVAVDAEDGGAGTIGEQVDLPSHGGLYATTSSFRANRAKLEHLLREGLDIRWKHSLQGVQRTQKGPRIRFSNGESWSSGKLVIGADGVHSDLRKLLLPASSHLNVLPYVVFNGKRRMEREEFDNMFRDVARPRETNVWELKAGDVMLNVSVNKTTSEEVSLSWVYSRPVRSDEDALHRPNRPNEDAQKTPDELFQEIGELRSLKSPFSDIFDAKKMRGDRILHWLMRTTSTPLSDLQDLFARSGVCLMGDAIHAEPIVGGNGANAAILDALALAEVISSEEKRGLERINSDVKKGVSKWYDERYPDWEQGAVESQKAITRMHELSLGADARL</sequence>
<dbReference type="InterPro" id="IPR008922">
    <property type="entry name" value="Di-copper_centre_dom_sf"/>
</dbReference>
<proteinExistence type="inferred from homology"/>
<evidence type="ECO:0000259" key="10">
    <source>
        <dbReference type="PROSITE" id="PS00498"/>
    </source>
</evidence>
<feature type="domain" description="Tyrosinase copper-binding" evidence="10">
    <location>
        <begin position="305"/>
        <end position="316"/>
    </location>
</feature>
<dbReference type="Gene3D" id="1.10.1280.10">
    <property type="entry name" value="Di-copper center containing domain from catechol oxidase"/>
    <property type="match status" value="1"/>
</dbReference>
<evidence type="ECO:0000259" key="9">
    <source>
        <dbReference type="PROSITE" id="PS00497"/>
    </source>
</evidence>
<dbReference type="EMBL" id="JAAABM010000007">
    <property type="protein sequence ID" value="KAF7676339.1"/>
    <property type="molecule type" value="Genomic_DNA"/>
</dbReference>
<dbReference type="PANTHER" id="PTHR47178">
    <property type="entry name" value="MONOOXYGENASE, FAD-BINDING"/>
    <property type="match status" value="1"/>
</dbReference>
<reference evidence="11" key="1">
    <citation type="submission" date="2020-01" db="EMBL/GenBank/DDBJ databases">
        <authorList>
            <person name="Feng Z.H.Z."/>
        </authorList>
    </citation>
    <scope>NUCLEOTIDE SEQUENCE</scope>
    <source>
        <strain evidence="11">CBS107.38</strain>
    </source>
</reference>
<dbReference type="PROSITE" id="PS00497">
    <property type="entry name" value="TYROSINASE_1"/>
    <property type="match status" value="1"/>
</dbReference>
<dbReference type="AlphaFoldDB" id="A0A8H7EE27"/>
<dbReference type="GO" id="GO:0004497">
    <property type="term" value="F:monooxygenase activity"/>
    <property type="evidence" value="ECO:0007669"/>
    <property type="project" value="UniProtKB-KW"/>
</dbReference>
<evidence type="ECO:0000256" key="6">
    <source>
        <dbReference type="ARBA" id="ARBA00023002"/>
    </source>
</evidence>
<evidence type="ECO:0000256" key="1">
    <source>
        <dbReference type="ARBA" id="ARBA00001974"/>
    </source>
</evidence>
<comment type="pathway">
    <text evidence="2">Secondary metabolite biosynthesis.</text>
</comment>
<comment type="caution">
    <text evidence="11">The sequence shown here is derived from an EMBL/GenBank/DDBJ whole genome shotgun (WGS) entry which is preliminary data.</text>
</comment>
<dbReference type="InterPro" id="IPR002227">
    <property type="entry name" value="Tyrosinase_Cu-bd"/>
</dbReference>
<evidence type="ECO:0000256" key="7">
    <source>
        <dbReference type="ARBA" id="ARBA00023033"/>
    </source>
</evidence>
<dbReference type="Pfam" id="PF00264">
    <property type="entry name" value="Tyrosinase"/>
    <property type="match status" value="1"/>
</dbReference>
<dbReference type="SUPFAM" id="SSF48056">
    <property type="entry name" value="Di-copper centre-containing domain"/>
    <property type="match status" value="1"/>
</dbReference>
<evidence type="ECO:0000256" key="5">
    <source>
        <dbReference type="ARBA" id="ARBA00022827"/>
    </source>
</evidence>
<organism evidence="11 12">
    <name type="scientific">Alternaria burnsii</name>
    <dbReference type="NCBI Taxonomy" id="1187904"/>
    <lineage>
        <taxon>Eukaryota</taxon>
        <taxon>Fungi</taxon>
        <taxon>Dikarya</taxon>
        <taxon>Ascomycota</taxon>
        <taxon>Pezizomycotina</taxon>
        <taxon>Dothideomycetes</taxon>
        <taxon>Pleosporomycetidae</taxon>
        <taxon>Pleosporales</taxon>
        <taxon>Pleosporineae</taxon>
        <taxon>Pleosporaceae</taxon>
        <taxon>Alternaria</taxon>
        <taxon>Alternaria sect. Alternaria</taxon>
    </lineage>
</organism>
<dbReference type="Gene3D" id="3.50.50.60">
    <property type="entry name" value="FAD/NAD(P)-binding domain"/>
    <property type="match status" value="1"/>
</dbReference>
<reference evidence="11" key="2">
    <citation type="submission" date="2020-08" db="EMBL/GenBank/DDBJ databases">
        <title>Draft Genome Sequence of Cumin Blight Pathogen Alternaria burnsii.</title>
        <authorList>
            <person name="Feng Z."/>
        </authorList>
    </citation>
    <scope>NUCLEOTIDE SEQUENCE</scope>
    <source>
        <strain evidence="11">CBS107.38</strain>
    </source>
</reference>
<dbReference type="PRINTS" id="PR00420">
    <property type="entry name" value="RNGMNOXGNASE"/>
</dbReference>
<evidence type="ECO:0000256" key="2">
    <source>
        <dbReference type="ARBA" id="ARBA00005179"/>
    </source>
</evidence>
<dbReference type="RefSeq" id="XP_038786580.1">
    <property type="nucleotide sequence ID" value="XM_038930891.1"/>
</dbReference>
<evidence type="ECO:0000256" key="8">
    <source>
        <dbReference type="SAM" id="SignalP"/>
    </source>
</evidence>
<dbReference type="PANTHER" id="PTHR47178:SF4">
    <property type="entry name" value="FAD-DEPENDENT MONOOXYGENASE APTC"/>
    <property type="match status" value="1"/>
</dbReference>
<dbReference type="PRINTS" id="PR00092">
    <property type="entry name" value="TYROSINASE"/>
</dbReference>
<dbReference type="Proteomes" id="UP000596902">
    <property type="component" value="Unassembled WGS sequence"/>
</dbReference>
<evidence type="ECO:0000313" key="11">
    <source>
        <dbReference type="EMBL" id="KAF7676339.1"/>
    </source>
</evidence>
<name>A0A8H7EE27_9PLEO</name>
<keyword evidence="7" id="KW-0503">Monooxygenase</keyword>
<feature type="domain" description="Tyrosinase copper-binding" evidence="9">
    <location>
        <begin position="117"/>
        <end position="134"/>
    </location>
</feature>
<dbReference type="InterPro" id="IPR002938">
    <property type="entry name" value="FAD-bd"/>
</dbReference>
<dbReference type="GO" id="GO:0071949">
    <property type="term" value="F:FAD binding"/>
    <property type="evidence" value="ECO:0007669"/>
    <property type="project" value="InterPro"/>
</dbReference>
<evidence type="ECO:0000256" key="3">
    <source>
        <dbReference type="ARBA" id="ARBA00007992"/>
    </source>
</evidence>
<evidence type="ECO:0000313" key="12">
    <source>
        <dbReference type="Proteomes" id="UP000596902"/>
    </source>
</evidence>
<evidence type="ECO:0000256" key="4">
    <source>
        <dbReference type="ARBA" id="ARBA00022630"/>
    </source>
</evidence>
<keyword evidence="12" id="KW-1185">Reference proteome</keyword>
<keyword evidence="8" id="KW-0732">Signal</keyword>
<gene>
    <name evidence="11" type="ORF">GT037_005844</name>
</gene>
<protein>
    <submittedName>
        <fullName evidence="11">Di-copper centre-containing protein</fullName>
    </submittedName>
</protein>
<keyword evidence="5" id="KW-0274">FAD</keyword>
<feature type="signal peptide" evidence="8">
    <location>
        <begin position="1"/>
        <end position="19"/>
    </location>
</feature>
<dbReference type="PROSITE" id="PS00498">
    <property type="entry name" value="TYROSINASE_2"/>
    <property type="match status" value="1"/>
</dbReference>